<feature type="region of interest" description="Disordered" evidence="1">
    <location>
        <begin position="307"/>
        <end position="370"/>
    </location>
</feature>
<feature type="region of interest" description="Disordered" evidence="1">
    <location>
        <begin position="85"/>
        <end position="137"/>
    </location>
</feature>
<evidence type="ECO:0000259" key="3">
    <source>
        <dbReference type="PROSITE" id="PS51294"/>
    </source>
</evidence>
<feature type="compositionally biased region" description="Low complexity" evidence="1">
    <location>
        <begin position="86"/>
        <end position="100"/>
    </location>
</feature>
<dbReference type="PROSITE" id="PS50090">
    <property type="entry name" value="MYB_LIKE"/>
    <property type="match status" value="1"/>
</dbReference>
<feature type="compositionally biased region" description="Low complexity" evidence="1">
    <location>
        <begin position="343"/>
        <end position="361"/>
    </location>
</feature>
<dbReference type="PROSITE" id="PS51294">
    <property type="entry name" value="HTH_MYB"/>
    <property type="match status" value="1"/>
</dbReference>
<feature type="region of interest" description="Disordered" evidence="1">
    <location>
        <begin position="544"/>
        <end position="595"/>
    </location>
</feature>
<feature type="region of interest" description="Disordered" evidence="1">
    <location>
        <begin position="415"/>
        <end position="472"/>
    </location>
</feature>
<evidence type="ECO:0000259" key="2">
    <source>
        <dbReference type="PROSITE" id="PS50090"/>
    </source>
</evidence>
<evidence type="ECO:0008006" key="6">
    <source>
        <dbReference type="Google" id="ProtNLM"/>
    </source>
</evidence>
<feature type="region of interest" description="Disordered" evidence="1">
    <location>
        <begin position="1"/>
        <end position="69"/>
    </location>
</feature>
<dbReference type="Gene3D" id="1.10.10.60">
    <property type="entry name" value="Homeodomain-like"/>
    <property type="match status" value="1"/>
</dbReference>
<feature type="compositionally biased region" description="Low complexity" evidence="1">
    <location>
        <begin position="1"/>
        <end position="37"/>
    </location>
</feature>
<dbReference type="AlphaFoldDB" id="A0A1E3PGY0"/>
<feature type="compositionally biased region" description="Low complexity" evidence="1">
    <location>
        <begin position="573"/>
        <end position="586"/>
    </location>
</feature>
<dbReference type="CDD" id="cd00167">
    <property type="entry name" value="SANT"/>
    <property type="match status" value="1"/>
</dbReference>
<keyword evidence="5" id="KW-1185">Reference proteome</keyword>
<feature type="compositionally biased region" description="Polar residues" evidence="1">
    <location>
        <begin position="54"/>
        <end position="69"/>
    </location>
</feature>
<dbReference type="InterPro" id="IPR009057">
    <property type="entry name" value="Homeodomain-like_sf"/>
</dbReference>
<dbReference type="Pfam" id="PF13921">
    <property type="entry name" value="Myb_DNA-bind_6"/>
    <property type="match status" value="1"/>
</dbReference>
<feature type="region of interest" description="Disordered" evidence="1">
    <location>
        <begin position="195"/>
        <end position="220"/>
    </location>
</feature>
<dbReference type="Proteomes" id="UP000095009">
    <property type="component" value="Unassembled WGS sequence"/>
</dbReference>
<feature type="compositionally biased region" description="Polar residues" evidence="1">
    <location>
        <begin position="544"/>
        <end position="557"/>
    </location>
</feature>
<dbReference type="SUPFAM" id="SSF46689">
    <property type="entry name" value="Homeodomain-like"/>
    <property type="match status" value="1"/>
</dbReference>
<feature type="compositionally biased region" description="Low complexity" evidence="1">
    <location>
        <begin position="195"/>
        <end position="207"/>
    </location>
</feature>
<dbReference type="EMBL" id="KV454411">
    <property type="protein sequence ID" value="ODQ64696.1"/>
    <property type="molecule type" value="Genomic_DNA"/>
</dbReference>
<protein>
    <recommendedName>
        <fullName evidence="6">Myb-like domain-containing protein</fullName>
    </recommendedName>
</protein>
<evidence type="ECO:0000313" key="4">
    <source>
        <dbReference type="EMBL" id="ODQ64696.1"/>
    </source>
</evidence>
<reference evidence="4 5" key="1">
    <citation type="journal article" date="2016" name="Proc. Natl. Acad. Sci. U.S.A.">
        <title>Comparative genomics of biotechnologically important yeasts.</title>
        <authorList>
            <person name="Riley R."/>
            <person name="Haridas S."/>
            <person name="Wolfe K.H."/>
            <person name="Lopes M.R."/>
            <person name="Hittinger C.T."/>
            <person name="Goeker M."/>
            <person name="Salamov A.A."/>
            <person name="Wisecaver J.H."/>
            <person name="Long T.M."/>
            <person name="Calvey C.H."/>
            <person name="Aerts A.L."/>
            <person name="Barry K.W."/>
            <person name="Choi C."/>
            <person name="Clum A."/>
            <person name="Coughlan A.Y."/>
            <person name="Deshpande S."/>
            <person name="Douglass A.P."/>
            <person name="Hanson S.J."/>
            <person name="Klenk H.-P."/>
            <person name="LaButti K.M."/>
            <person name="Lapidus A."/>
            <person name="Lindquist E.A."/>
            <person name="Lipzen A.M."/>
            <person name="Meier-Kolthoff J.P."/>
            <person name="Ohm R.A."/>
            <person name="Otillar R.P."/>
            <person name="Pangilinan J.L."/>
            <person name="Peng Y."/>
            <person name="Rokas A."/>
            <person name="Rosa C.A."/>
            <person name="Scheuner C."/>
            <person name="Sibirny A.A."/>
            <person name="Slot J.C."/>
            <person name="Stielow J.B."/>
            <person name="Sun H."/>
            <person name="Kurtzman C.P."/>
            <person name="Blackwell M."/>
            <person name="Grigoriev I.V."/>
            <person name="Jeffries T.W."/>
        </authorList>
    </citation>
    <scope>NUCLEOTIDE SEQUENCE [LARGE SCALE GENOMIC DNA]</scope>
    <source>
        <strain evidence="4 5">DSM 6958</strain>
    </source>
</reference>
<evidence type="ECO:0000256" key="1">
    <source>
        <dbReference type="SAM" id="MobiDB-lite"/>
    </source>
</evidence>
<dbReference type="InterPro" id="IPR001005">
    <property type="entry name" value="SANT/Myb"/>
</dbReference>
<accession>A0A1E3PGY0</accession>
<feature type="compositionally biased region" description="Low complexity" evidence="1">
    <location>
        <begin position="436"/>
        <end position="448"/>
    </location>
</feature>
<sequence length="719" mass="76473">MLSSTSAIPANTTATSASSASPSTSPASSATAPSTAPIPVPGYKLHKSRHDDNATSLPSSNYLPRSDSGASIGTLTNNIQHVHLQTLSPTSSSASTTTPDKTPETYFDPSAPEPGQSTSSSRKRARPHKTPTSWDPHDDLVLRHLKEQLKLGWKEIASYFPNRTPNACQFRWRRLMSGNLRTAQPLAEWVVENANNPNTNPNSSPLPFASTTTLPAESEPLLSPEQGFNFSFGYPPPIRPQPFGAPPSYHRYSAPNISQLNPHYGVSTSVSSNASSSYLPSLSRDSTVPGFNSAYIQNYPTLFTSSVSPTTTSTPRATSAEASPPPAKSPKSPELPLVDPLMTAPITTTANTPTPKPSAKAATKHWTPEEDELLKSRKDLRFEELSVLMPQRAETEIVSRMSLLQSATRPHILEPTLFNHPKPHSSPYPPAPLHRSLSASATSSSALSFGSPGLNKLQLPPLNTPPPSDQSFHRREIYNLSNNATSNPHSGISSGLAFRHHSISGNPPIAKSLLSGSIGSLDSLPTTAATPASPRANILTMPMSNLTSTSAPTSMGQSSSLSLSTTFDHKKNSVSSISSSGSLDENSTPDPLLLGYGASPNYNNYSSTGSYGSYTPSSASGPATWSQRQPVPSLFMRYNSLMGQPLPSQSSQPQLYQSQSTLTNKELPVGSAREGKKPALVKLPPMTMGSVAYDDRNSAGQAQTAHGEFVGAGGSRIMN</sequence>
<proteinExistence type="predicted"/>
<dbReference type="STRING" id="857566.A0A1E3PGY0"/>
<dbReference type="OrthoDB" id="2143914at2759"/>
<evidence type="ECO:0000313" key="5">
    <source>
        <dbReference type="Proteomes" id="UP000095009"/>
    </source>
</evidence>
<organism evidence="4 5">
    <name type="scientific">Nadsonia fulvescens var. elongata DSM 6958</name>
    <dbReference type="NCBI Taxonomy" id="857566"/>
    <lineage>
        <taxon>Eukaryota</taxon>
        <taxon>Fungi</taxon>
        <taxon>Dikarya</taxon>
        <taxon>Ascomycota</taxon>
        <taxon>Saccharomycotina</taxon>
        <taxon>Dipodascomycetes</taxon>
        <taxon>Dipodascales</taxon>
        <taxon>Dipodascales incertae sedis</taxon>
        <taxon>Nadsonia</taxon>
    </lineage>
</organism>
<dbReference type="InterPro" id="IPR017930">
    <property type="entry name" value="Myb_dom"/>
</dbReference>
<feature type="domain" description="HTH myb-type" evidence="3">
    <location>
        <begin position="126"/>
        <end position="180"/>
    </location>
</feature>
<name>A0A1E3PGY0_9ASCO</name>
<gene>
    <name evidence="4" type="ORF">NADFUDRAFT_83601</name>
</gene>
<feature type="compositionally biased region" description="Low complexity" evidence="1">
    <location>
        <begin position="307"/>
        <end position="322"/>
    </location>
</feature>
<feature type="compositionally biased region" description="Low complexity" evidence="1">
    <location>
        <begin position="642"/>
        <end position="660"/>
    </location>
</feature>
<dbReference type="SMART" id="SM00717">
    <property type="entry name" value="SANT"/>
    <property type="match status" value="2"/>
</dbReference>
<feature type="region of interest" description="Disordered" evidence="1">
    <location>
        <begin position="642"/>
        <end position="674"/>
    </location>
</feature>
<feature type="domain" description="Myb-like" evidence="2">
    <location>
        <begin position="126"/>
        <end position="176"/>
    </location>
</feature>